<reference evidence="3 4" key="2">
    <citation type="submission" date="2020-05" db="EMBL/GenBank/DDBJ databases">
        <title>Draft genome sequence of Desulfovibrio sp. strainFSS-1.</title>
        <authorList>
            <person name="Shimoshige H."/>
            <person name="Kobayashi H."/>
            <person name="Maekawa T."/>
        </authorList>
    </citation>
    <scope>NUCLEOTIDE SEQUENCE [LARGE SCALE GENOMIC DNA]</scope>
    <source>
        <strain evidence="3 4">SIID29052-01</strain>
    </source>
</reference>
<dbReference type="InterPro" id="IPR021834">
    <property type="entry name" value="DUF3426"/>
</dbReference>
<dbReference type="InterPro" id="IPR011723">
    <property type="entry name" value="Znf/thioredoxin_put"/>
</dbReference>
<reference evidence="3 4" key="1">
    <citation type="submission" date="2020-04" db="EMBL/GenBank/DDBJ databases">
        <authorList>
            <consortium name="Desulfovibrio sp. FSS-1 genome sequencing consortium"/>
            <person name="Shimoshige H."/>
            <person name="Kobayashi H."/>
            <person name="Maekawa T."/>
        </authorList>
    </citation>
    <scope>NUCLEOTIDE SEQUENCE [LARGE SCALE GENOMIC DNA]</scope>
    <source>
        <strain evidence="3 4">SIID29052-01</strain>
    </source>
</reference>
<evidence type="ECO:0000256" key="1">
    <source>
        <dbReference type="SAM" id="Phobius"/>
    </source>
</evidence>
<keyword evidence="1" id="KW-0812">Transmembrane</keyword>
<gene>
    <name evidence="3" type="ORF">NNJEOMEG_03372</name>
</gene>
<name>A0A6V8M0X8_9BACT</name>
<dbReference type="Pfam" id="PF13717">
    <property type="entry name" value="Zn_ribbon_4"/>
    <property type="match status" value="1"/>
</dbReference>
<dbReference type="EMBL" id="BLTE01000018">
    <property type="protein sequence ID" value="GFK95507.1"/>
    <property type="molecule type" value="Genomic_DNA"/>
</dbReference>
<dbReference type="NCBIfam" id="TIGR02098">
    <property type="entry name" value="MJ0042_CXXC"/>
    <property type="match status" value="1"/>
</dbReference>
<evidence type="ECO:0000259" key="2">
    <source>
        <dbReference type="Pfam" id="PF13717"/>
    </source>
</evidence>
<comment type="caution">
    <text evidence="3">The sequence shown here is derived from an EMBL/GenBank/DDBJ whole genome shotgun (WGS) entry which is preliminary data.</text>
</comment>
<organism evidence="3 4">
    <name type="scientific">Fundidesulfovibrio magnetotacticus</name>
    <dbReference type="NCBI Taxonomy" id="2730080"/>
    <lineage>
        <taxon>Bacteria</taxon>
        <taxon>Pseudomonadati</taxon>
        <taxon>Thermodesulfobacteriota</taxon>
        <taxon>Desulfovibrionia</taxon>
        <taxon>Desulfovibrionales</taxon>
        <taxon>Desulfovibrionaceae</taxon>
        <taxon>Fundidesulfovibrio</taxon>
    </lineage>
</organism>
<feature type="transmembrane region" description="Helical" evidence="1">
    <location>
        <begin position="116"/>
        <end position="138"/>
    </location>
</feature>
<dbReference type="Proteomes" id="UP000494245">
    <property type="component" value="Unassembled WGS sequence"/>
</dbReference>
<keyword evidence="1" id="KW-1133">Transmembrane helix</keyword>
<keyword evidence="1" id="KW-0472">Membrane</keyword>
<evidence type="ECO:0000313" key="4">
    <source>
        <dbReference type="Proteomes" id="UP000494245"/>
    </source>
</evidence>
<evidence type="ECO:0000313" key="3">
    <source>
        <dbReference type="EMBL" id="GFK95507.1"/>
    </source>
</evidence>
<dbReference type="AlphaFoldDB" id="A0A6V8M0X8"/>
<keyword evidence="4" id="KW-1185">Reference proteome</keyword>
<accession>A0A6V8M0X8</accession>
<proteinExistence type="predicted"/>
<dbReference type="Pfam" id="PF11906">
    <property type="entry name" value="DUF3426"/>
    <property type="match status" value="1"/>
</dbReference>
<feature type="domain" description="Zinc finger/thioredoxin putative" evidence="2">
    <location>
        <begin position="1"/>
        <end position="36"/>
    </location>
</feature>
<sequence>MIVECPNCQTKYNLPDDKVGPEGATVRCSVCRHVFKVEPAAPDDFPGFGDSGDSTDAGIWPVSGEDETPGDDFAAHLDAQRKKDPFEAGGVSSSDFGSIDFGKPEKTTTTSKGKKIAILAALGVVLLAGVGGAAAYFFEFWPFAKKTAVTAEAPAKPSVMENAPAAPPAPPAPPPADYTGQILFDGFSNYFVDNEKAGRLFVIDGKLVNRSPVTVGQIEVEATLLDAKDAPVVTKVFKAGPKANISELRLLGKEDLENRLSSKEEIMLYNRMVKPGEEVPFMVAFANMPENVRNFSLKLKDYLQVADPAQQQPAGQKQ</sequence>
<dbReference type="RefSeq" id="WP_173086570.1">
    <property type="nucleotide sequence ID" value="NZ_BLTE01000018.1"/>
</dbReference>
<protein>
    <recommendedName>
        <fullName evidence="2">Zinc finger/thioredoxin putative domain-containing protein</fullName>
    </recommendedName>
</protein>